<dbReference type="AlphaFoldDB" id="A0A2P2N091"/>
<protein>
    <submittedName>
        <fullName evidence="1">Uncharacterized protein</fullName>
    </submittedName>
</protein>
<dbReference type="EMBL" id="GGEC01055413">
    <property type="protein sequence ID" value="MBX35897.1"/>
    <property type="molecule type" value="Transcribed_RNA"/>
</dbReference>
<evidence type="ECO:0000313" key="1">
    <source>
        <dbReference type="EMBL" id="MBX35897.1"/>
    </source>
</evidence>
<name>A0A2P2N091_RHIMU</name>
<sequence length="42" mass="4892">MYQTESLRVNKSLSSSPSLWDLTWISSVRYFGLEGPGKWERV</sequence>
<proteinExistence type="predicted"/>
<accession>A0A2P2N091</accession>
<reference evidence="1" key="1">
    <citation type="submission" date="2018-02" db="EMBL/GenBank/DDBJ databases">
        <title>Rhizophora mucronata_Transcriptome.</title>
        <authorList>
            <person name="Meera S.P."/>
            <person name="Sreeshan A."/>
            <person name="Augustine A."/>
        </authorList>
    </citation>
    <scope>NUCLEOTIDE SEQUENCE</scope>
    <source>
        <tissue evidence="1">Leaf</tissue>
    </source>
</reference>
<organism evidence="1">
    <name type="scientific">Rhizophora mucronata</name>
    <name type="common">Asiatic mangrove</name>
    <dbReference type="NCBI Taxonomy" id="61149"/>
    <lineage>
        <taxon>Eukaryota</taxon>
        <taxon>Viridiplantae</taxon>
        <taxon>Streptophyta</taxon>
        <taxon>Embryophyta</taxon>
        <taxon>Tracheophyta</taxon>
        <taxon>Spermatophyta</taxon>
        <taxon>Magnoliopsida</taxon>
        <taxon>eudicotyledons</taxon>
        <taxon>Gunneridae</taxon>
        <taxon>Pentapetalae</taxon>
        <taxon>rosids</taxon>
        <taxon>fabids</taxon>
        <taxon>Malpighiales</taxon>
        <taxon>Rhizophoraceae</taxon>
        <taxon>Rhizophora</taxon>
    </lineage>
</organism>